<name>A0A0L0HTJ2_SPIPD</name>
<sequence length="137" mass="15598">MPKRKHENPVVNSESDSPSTWSSLDEVLEEKAKAASPSTKKTKQANSSDKRTSRSFSFDEDEFLLDIVLDFQERNGIGSNGLWPEVKRKYDAKFGKSSEQLRSRYRVLAKRPPKVTNGVEKNTKVEHLKEEAEEANN</sequence>
<evidence type="ECO:0008006" key="4">
    <source>
        <dbReference type="Google" id="ProtNLM"/>
    </source>
</evidence>
<feature type="compositionally biased region" description="Polar residues" evidence="1">
    <location>
        <begin position="10"/>
        <end position="23"/>
    </location>
</feature>
<evidence type="ECO:0000256" key="1">
    <source>
        <dbReference type="SAM" id="MobiDB-lite"/>
    </source>
</evidence>
<dbReference type="VEuPathDB" id="FungiDB:SPPG_00162"/>
<dbReference type="RefSeq" id="XP_016612472.1">
    <property type="nucleotide sequence ID" value="XM_016748495.1"/>
</dbReference>
<organism evidence="2 3">
    <name type="scientific">Spizellomyces punctatus (strain DAOM BR117)</name>
    <dbReference type="NCBI Taxonomy" id="645134"/>
    <lineage>
        <taxon>Eukaryota</taxon>
        <taxon>Fungi</taxon>
        <taxon>Fungi incertae sedis</taxon>
        <taxon>Chytridiomycota</taxon>
        <taxon>Chytridiomycota incertae sedis</taxon>
        <taxon>Chytridiomycetes</taxon>
        <taxon>Spizellomycetales</taxon>
        <taxon>Spizellomycetaceae</taxon>
        <taxon>Spizellomyces</taxon>
    </lineage>
</organism>
<feature type="region of interest" description="Disordered" evidence="1">
    <location>
        <begin position="1"/>
        <end position="55"/>
    </location>
</feature>
<proteinExistence type="predicted"/>
<evidence type="ECO:0000313" key="2">
    <source>
        <dbReference type="EMBL" id="KND04433.1"/>
    </source>
</evidence>
<gene>
    <name evidence="2" type="ORF">SPPG_00162</name>
</gene>
<dbReference type="Proteomes" id="UP000053201">
    <property type="component" value="Unassembled WGS sequence"/>
</dbReference>
<dbReference type="AlphaFoldDB" id="A0A0L0HTJ2"/>
<reference evidence="2 3" key="1">
    <citation type="submission" date="2009-08" db="EMBL/GenBank/DDBJ databases">
        <title>The Genome Sequence of Spizellomyces punctatus strain DAOM BR117.</title>
        <authorList>
            <consortium name="The Broad Institute Genome Sequencing Platform"/>
            <person name="Russ C."/>
            <person name="Cuomo C."/>
            <person name="Shea T."/>
            <person name="Young S.K."/>
            <person name="Zeng Q."/>
            <person name="Koehrsen M."/>
            <person name="Haas B."/>
            <person name="Borodovsky M."/>
            <person name="Guigo R."/>
            <person name="Alvarado L."/>
            <person name="Berlin A."/>
            <person name="Bochicchio J."/>
            <person name="Borenstein D."/>
            <person name="Chapman S."/>
            <person name="Chen Z."/>
            <person name="Engels R."/>
            <person name="Freedman E."/>
            <person name="Gellesch M."/>
            <person name="Goldberg J."/>
            <person name="Griggs A."/>
            <person name="Gujja S."/>
            <person name="Heiman D."/>
            <person name="Hepburn T."/>
            <person name="Howarth C."/>
            <person name="Jen D."/>
            <person name="Larson L."/>
            <person name="Lewis B."/>
            <person name="Mehta T."/>
            <person name="Park D."/>
            <person name="Pearson M."/>
            <person name="Roberts A."/>
            <person name="Saif S."/>
            <person name="Shenoy N."/>
            <person name="Sisk P."/>
            <person name="Stolte C."/>
            <person name="Sykes S."/>
            <person name="Thomson T."/>
            <person name="Walk T."/>
            <person name="White J."/>
            <person name="Yandava C."/>
            <person name="Burger G."/>
            <person name="Gray M.W."/>
            <person name="Holland P.W.H."/>
            <person name="King N."/>
            <person name="Lang F.B.F."/>
            <person name="Roger A.J."/>
            <person name="Ruiz-Trillo I."/>
            <person name="Lander E."/>
            <person name="Nusbaum C."/>
        </authorList>
    </citation>
    <scope>NUCLEOTIDE SEQUENCE [LARGE SCALE GENOMIC DNA]</scope>
    <source>
        <strain evidence="2 3">DAOM BR117</strain>
    </source>
</reference>
<accession>A0A0L0HTJ2</accession>
<evidence type="ECO:0000313" key="3">
    <source>
        <dbReference type="Proteomes" id="UP000053201"/>
    </source>
</evidence>
<protein>
    <recommendedName>
        <fullName evidence="4">Myb-like domain-containing protein</fullName>
    </recommendedName>
</protein>
<dbReference type="OrthoDB" id="10438959at2759"/>
<dbReference type="EMBL" id="KQ257450">
    <property type="protein sequence ID" value="KND04433.1"/>
    <property type="molecule type" value="Genomic_DNA"/>
</dbReference>
<keyword evidence="3" id="KW-1185">Reference proteome</keyword>
<dbReference type="GeneID" id="27683908"/>
<dbReference type="InParanoid" id="A0A0L0HTJ2"/>